<protein>
    <submittedName>
        <fullName evidence="3">Zn(2)-C6 fungal-type domain-containing protein</fullName>
    </submittedName>
</protein>
<dbReference type="EMBL" id="JACAZI010000005">
    <property type="protein sequence ID" value="KAF7359679.1"/>
    <property type="molecule type" value="Genomic_DNA"/>
</dbReference>
<keyword evidence="1" id="KW-0539">Nucleus</keyword>
<name>A0A8H7D2H9_9AGAR</name>
<organism evidence="3 4">
    <name type="scientific">Mycena venus</name>
    <dbReference type="NCBI Taxonomy" id="2733690"/>
    <lineage>
        <taxon>Eukaryota</taxon>
        <taxon>Fungi</taxon>
        <taxon>Dikarya</taxon>
        <taxon>Basidiomycota</taxon>
        <taxon>Agaricomycotina</taxon>
        <taxon>Agaricomycetes</taxon>
        <taxon>Agaricomycetidae</taxon>
        <taxon>Agaricales</taxon>
        <taxon>Marasmiineae</taxon>
        <taxon>Mycenaceae</taxon>
        <taxon>Mycena</taxon>
    </lineage>
</organism>
<evidence type="ECO:0000313" key="3">
    <source>
        <dbReference type="EMBL" id="KAF7359679.1"/>
    </source>
</evidence>
<dbReference type="GO" id="GO:0008270">
    <property type="term" value="F:zinc ion binding"/>
    <property type="evidence" value="ECO:0007669"/>
    <property type="project" value="InterPro"/>
</dbReference>
<dbReference type="InterPro" id="IPR007219">
    <property type="entry name" value="XnlR_reg_dom"/>
</dbReference>
<dbReference type="InterPro" id="IPR050987">
    <property type="entry name" value="AtrR-like"/>
</dbReference>
<dbReference type="PANTHER" id="PTHR46910">
    <property type="entry name" value="TRANSCRIPTION FACTOR PDR1"/>
    <property type="match status" value="1"/>
</dbReference>
<evidence type="ECO:0000313" key="4">
    <source>
        <dbReference type="Proteomes" id="UP000620124"/>
    </source>
</evidence>
<dbReference type="CDD" id="cd12148">
    <property type="entry name" value="fungal_TF_MHR"/>
    <property type="match status" value="1"/>
</dbReference>
<accession>A0A8H7D2H9</accession>
<gene>
    <name evidence="3" type="ORF">MVEN_00692200</name>
</gene>
<evidence type="ECO:0000259" key="2">
    <source>
        <dbReference type="SMART" id="SM00906"/>
    </source>
</evidence>
<dbReference type="Proteomes" id="UP000620124">
    <property type="component" value="Unassembled WGS sequence"/>
</dbReference>
<dbReference type="PANTHER" id="PTHR46910:SF38">
    <property type="entry name" value="ZN(2)-C6 FUNGAL-TYPE DOMAIN-CONTAINING PROTEIN"/>
    <property type="match status" value="1"/>
</dbReference>
<dbReference type="GO" id="GO:0006351">
    <property type="term" value="P:DNA-templated transcription"/>
    <property type="evidence" value="ECO:0007669"/>
    <property type="project" value="InterPro"/>
</dbReference>
<feature type="domain" description="Xylanolytic transcriptional activator regulatory" evidence="2">
    <location>
        <begin position="244"/>
        <end position="315"/>
    </location>
</feature>
<comment type="caution">
    <text evidence="3">The sequence shown here is derived from an EMBL/GenBank/DDBJ whole genome shotgun (WGS) entry which is preliminary data.</text>
</comment>
<sequence length="737" mass="82655">MSSDKDQPQAISAEVPVKKRRVQHACDMCRRKKSPSMYVTFYTSSQHPPPHDDDLAHHRLIEDLSNLSINQIRDRFQGKSSGAMLVKAAVQLREGYEEKDVPWSSRRMHYWTYNPVKHRVPPVGPFVFPEPDLLSALVSLYFLHRNLYFPVLHRPTFERSIAEGLHIRDTSFGAVVLLVCAIGSRFSNDVRVDPPGAESLRCGWEFFDQIPLHLGHLFETPTIYHLQYYCLASSFLEFSAPAACWTLIGIGLRIAQEVGAHRYKKGPPTVESELWKRVFWALVSRDRLISMSLGRSCTTQPEEFDAELPIECDDEFWENEDPACAFVQPAGKPSLTTFFNCYLRLSNILSVGLKTLYGLNKSKKLLAFRDPAWEEHIVDEIDSALNSWLDSIPPHLRWDPNRRNDAFFDQSVLLYCSYYHVQMTIHRPFIPMIREGGPTSLSSLAICTNAARSCSHVADISRLRKNAVPVPVLVSSVFISGVILLLNVWSGKRTGLPPHMNTAIMEVHKCMATMRICEKRWQIAGLFYDLLHELAIIGQFPLLSDATLTAAPTLPNAHKRAREDDNAAQYLRKPALPVYHLPYADTHHPANIRHPSEPISDSAPQTAYPPLPAQQFSPLPTYTADLGKLPIFHKHITPPLASTSSWYPTQSPAPFGRPDFAVGIAVPEKGAGIITDVLADDAVSAPDGGYASTNGMSSDVKAMWENTPTSFEVDDWEAYLNLMSELVQGLNVPGPQV</sequence>
<dbReference type="Pfam" id="PF04082">
    <property type="entry name" value="Fungal_trans"/>
    <property type="match status" value="1"/>
</dbReference>
<reference evidence="3" key="1">
    <citation type="submission" date="2020-05" db="EMBL/GenBank/DDBJ databases">
        <title>Mycena genomes resolve the evolution of fungal bioluminescence.</title>
        <authorList>
            <person name="Tsai I.J."/>
        </authorList>
    </citation>
    <scope>NUCLEOTIDE SEQUENCE</scope>
    <source>
        <strain evidence="3">CCC161011</strain>
    </source>
</reference>
<dbReference type="GO" id="GO:0003677">
    <property type="term" value="F:DNA binding"/>
    <property type="evidence" value="ECO:0007669"/>
    <property type="project" value="InterPro"/>
</dbReference>
<dbReference type="SMART" id="SM00906">
    <property type="entry name" value="Fungal_trans"/>
    <property type="match status" value="1"/>
</dbReference>
<proteinExistence type="predicted"/>
<keyword evidence="4" id="KW-1185">Reference proteome</keyword>
<evidence type="ECO:0000256" key="1">
    <source>
        <dbReference type="ARBA" id="ARBA00023242"/>
    </source>
</evidence>
<dbReference type="GO" id="GO:0003700">
    <property type="term" value="F:DNA-binding transcription factor activity"/>
    <property type="evidence" value="ECO:0007669"/>
    <property type="project" value="InterPro"/>
</dbReference>
<dbReference type="AlphaFoldDB" id="A0A8H7D2H9"/>
<dbReference type="OrthoDB" id="4456959at2759"/>